<evidence type="ECO:0000256" key="5">
    <source>
        <dbReference type="ARBA" id="ARBA00022741"/>
    </source>
</evidence>
<evidence type="ECO:0000256" key="1">
    <source>
        <dbReference type="ARBA" id="ARBA00012105"/>
    </source>
</evidence>
<dbReference type="InterPro" id="IPR023468">
    <property type="entry name" value="Riboflavin_kinase"/>
</dbReference>
<reference evidence="9" key="1">
    <citation type="submission" date="2022-07" db="EMBL/GenBank/DDBJ databases">
        <authorList>
            <person name="Li W.-J."/>
            <person name="Deng Q.-Q."/>
        </authorList>
    </citation>
    <scope>NUCLEOTIDE SEQUENCE</scope>
    <source>
        <strain evidence="9">SYSU M60031</strain>
    </source>
</reference>
<dbReference type="GO" id="GO:0005524">
    <property type="term" value="F:ATP binding"/>
    <property type="evidence" value="ECO:0007669"/>
    <property type="project" value="UniProtKB-KW"/>
</dbReference>
<evidence type="ECO:0000313" key="10">
    <source>
        <dbReference type="Proteomes" id="UP001156102"/>
    </source>
</evidence>
<dbReference type="AlphaFoldDB" id="A0AA41XFC4"/>
<feature type="domain" description="Riboflavin kinase" evidence="8">
    <location>
        <begin position="1"/>
        <end position="120"/>
    </location>
</feature>
<dbReference type="GO" id="GO:0009231">
    <property type="term" value="P:riboflavin biosynthetic process"/>
    <property type="evidence" value="ECO:0007669"/>
    <property type="project" value="InterPro"/>
</dbReference>
<keyword evidence="5" id="KW-0547">Nucleotide-binding</keyword>
<evidence type="ECO:0000256" key="4">
    <source>
        <dbReference type="ARBA" id="ARBA00022679"/>
    </source>
</evidence>
<dbReference type="SMART" id="SM00904">
    <property type="entry name" value="Flavokinase"/>
    <property type="match status" value="1"/>
</dbReference>
<dbReference type="Proteomes" id="UP001156102">
    <property type="component" value="Unassembled WGS sequence"/>
</dbReference>
<keyword evidence="3" id="KW-0288">FMN</keyword>
<dbReference type="GO" id="GO:0008531">
    <property type="term" value="F:riboflavin kinase activity"/>
    <property type="evidence" value="ECO:0007669"/>
    <property type="project" value="UniProtKB-EC"/>
</dbReference>
<evidence type="ECO:0000259" key="8">
    <source>
        <dbReference type="SMART" id="SM00904"/>
    </source>
</evidence>
<dbReference type="GO" id="GO:0009398">
    <property type="term" value="P:FMN biosynthetic process"/>
    <property type="evidence" value="ECO:0007669"/>
    <property type="project" value="TreeGrafter"/>
</dbReference>
<gene>
    <name evidence="9" type="ORF">NK662_21340</name>
</gene>
<proteinExistence type="predicted"/>
<evidence type="ECO:0000256" key="2">
    <source>
        <dbReference type="ARBA" id="ARBA00022630"/>
    </source>
</evidence>
<organism evidence="9 10">
    <name type="scientific">Ectobacillus ponti</name>
    <dbReference type="NCBI Taxonomy" id="2961894"/>
    <lineage>
        <taxon>Bacteria</taxon>
        <taxon>Bacillati</taxon>
        <taxon>Bacillota</taxon>
        <taxon>Bacilli</taxon>
        <taxon>Bacillales</taxon>
        <taxon>Bacillaceae</taxon>
        <taxon>Ectobacillus</taxon>
    </lineage>
</organism>
<keyword evidence="2" id="KW-0285">Flavoprotein</keyword>
<dbReference type="SUPFAM" id="SSF82114">
    <property type="entry name" value="Riboflavin kinase-like"/>
    <property type="match status" value="1"/>
</dbReference>
<dbReference type="RefSeq" id="WP_254760998.1">
    <property type="nucleotide sequence ID" value="NZ_JANCLT010000018.1"/>
</dbReference>
<dbReference type="InterPro" id="IPR015865">
    <property type="entry name" value="Riboflavin_kinase_bac/euk"/>
</dbReference>
<keyword evidence="10" id="KW-1185">Reference proteome</keyword>
<keyword evidence="9" id="KW-0418">Kinase</keyword>
<comment type="caution">
    <text evidence="9">The sequence shown here is derived from an EMBL/GenBank/DDBJ whole genome shotgun (WGS) entry which is preliminary data.</text>
</comment>
<sequence length="129" mass="14397">MIYTGIVVHGDKLGRTIGFPTANLELLTGDIAAKGVYAVLVQHGDRMYTGVMNIGRRPTVADDKQLSVEVHILDFHEHIYGHSLTVSVVGHIRPEQKFAGLAELQAQIARDVQSARYMVQEREMRRESV</sequence>
<evidence type="ECO:0000256" key="7">
    <source>
        <dbReference type="ARBA" id="ARBA00047880"/>
    </source>
</evidence>
<dbReference type="Gene3D" id="2.40.30.30">
    <property type="entry name" value="Riboflavin kinase-like"/>
    <property type="match status" value="1"/>
</dbReference>
<evidence type="ECO:0000313" key="9">
    <source>
        <dbReference type="EMBL" id="MCP8971071.1"/>
    </source>
</evidence>
<evidence type="ECO:0000256" key="3">
    <source>
        <dbReference type="ARBA" id="ARBA00022643"/>
    </source>
</evidence>
<dbReference type="EMBL" id="JANCLT010000018">
    <property type="protein sequence ID" value="MCP8971071.1"/>
    <property type="molecule type" value="Genomic_DNA"/>
</dbReference>
<protein>
    <recommendedName>
        <fullName evidence="1">riboflavin kinase</fullName>
        <ecNumber evidence="1">2.7.1.26</ecNumber>
    </recommendedName>
</protein>
<dbReference type="Pfam" id="PF01687">
    <property type="entry name" value="Flavokinase"/>
    <property type="match status" value="1"/>
</dbReference>
<keyword evidence="4" id="KW-0808">Transferase</keyword>
<keyword evidence="6" id="KW-0067">ATP-binding</keyword>
<dbReference type="InterPro" id="IPR023465">
    <property type="entry name" value="Riboflavin_kinase_dom_sf"/>
</dbReference>
<accession>A0AA41XFC4</accession>
<comment type="catalytic activity">
    <reaction evidence="7">
        <text>riboflavin + ATP = FMN + ADP + H(+)</text>
        <dbReference type="Rhea" id="RHEA:14357"/>
        <dbReference type="ChEBI" id="CHEBI:15378"/>
        <dbReference type="ChEBI" id="CHEBI:30616"/>
        <dbReference type="ChEBI" id="CHEBI:57986"/>
        <dbReference type="ChEBI" id="CHEBI:58210"/>
        <dbReference type="ChEBI" id="CHEBI:456216"/>
        <dbReference type="EC" id="2.7.1.26"/>
    </reaction>
</comment>
<name>A0AA41XFC4_9BACI</name>
<dbReference type="PANTHER" id="PTHR22749">
    <property type="entry name" value="RIBOFLAVIN KINASE/FMN ADENYLYLTRANSFERASE"/>
    <property type="match status" value="1"/>
</dbReference>
<evidence type="ECO:0000256" key="6">
    <source>
        <dbReference type="ARBA" id="ARBA00022840"/>
    </source>
</evidence>
<dbReference type="PANTHER" id="PTHR22749:SF6">
    <property type="entry name" value="RIBOFLAVIN KINASE"/>
    <property type="match status" value="1"/>
</dbReference>
<dbReference type="EC" id="2.7.1.26" evidence="1"/>